<dbReference type="InterPro" id="IPR005139">
    <property type="entry name" value="PCRF"/>
</dbReference>
<evidence type="ECO:0000313" key="9">
    <source>
        <dbReference type="EMBL" id="MBO8427994.1"/>
    </source>
</evidence>
<dbReference type="Gene3D" id="3.30.70.1660">
    <property type="match status" value="1"/>
</dbReference>
<reference evidence="9" key="1">
    <citation type="submission" date="2020-10" db="EMBL/GenBank/DDBJ databases">
        <authorList>
            <person name="Gilroy R."/>
        </authorList>
    </citation>
    <scope>NUCLEOTIDE SEQUENCE</scope>
    <source>
        <strain evidence="9">11159</strain>
    </source>
</reference>
<dbReference type="InterPro" id="IPR004374">
    <property type="entry name" value="PrfB"/>
</dbReference>
<sequence>MVDLYILRNSINEALESIHKLVILFDLPKIKDEIQNIEKKSLDENFWSNQREASKLINYKNDLVYKIDLYNEVNSGLNDLNSLISETNESDEEMVSLIEENYKNLNKKLLELRKIILFSGEFDSLNATLEIHPGAGGTEACDWANMLLRMYERFCDRHHFKFTVLDYLVGEEAGIKSVTLMIEGKNVYGMLKGEKGVHRLVRISPFDANKRRHTSFASVNVVPVFDEEAKVEINDSDLKIDTYRSGGAGGQNVNKVETAVRITHIPTGIVVSCQVERTQLRNKEIAMNMLKSQLYQLELEKREKKLKGIVGEQKNIEWGSQIRSYVFCPYTLVKDNRTNYEDTQIDDIMDGNLDGFIYAYLELEAKKNG</sequence>
<dbReference type="SMART" id="SM00937">
    <property type="entry name" value="PCRF"/>
    <property type="match status" value="1"/>
</dbReference>
<dbReference type="Gene3D" id="3.30.160.20">
    <property type="match status" value="1"/>
</dbReference>
<dbReference type="Gene3D" id="1.20.58.410">
    <property type="entry name" value="Release factor"/>
    <property type="match status" value="1"/>
</dbReference>
<feature type="domain" description="Prokaryotic-type class I peptide chain release factors" evidence="8">
    <location>
        <begin position="244"/>
        <end position="260"/>
    </location>
</feature>
<dbReference type="Pfam" id="PF00472">
    <property type="entry name" value="RF-1"/>
    <property type="match status" value="1"/>
</dbReference>
<evidence type="ECO:0000256" key="3">
    <source>
        <dbReference type="ARBA" id="ARBA00022481"/>
    </source>
</evidence>
<dbReference type="NCBIfam" id="TIGR00020">
    <property type="entry name" value="prfB"/>
    <property type="match status" value="1"/>
</dbReference>
<dbReference type="Pfam" id="PF03462">
    <property type="entry name" value="PCRF"/>
    <property type="match status" value="1"/>
</dbReference>
<dbReference type="SUPFAM" id="SSF75620">
    <property type="entry name" value="Release factor"/>
    <property type="match status" value="1"/>
</dbReference>
<dbReference type="Proteomes" id="UP000823613">
    <property type="component" value="Unassembled WGS sequence"/>
</dbReference>
<dbReference type="FunFam" id="3.30.160.20:FF:000004">
    <property type="entry name" value="Peptide chain release factor 1"/>
    <property type="match status" value="1"/>
</dbReference>
<comment type="PTM">
    <text evidence="5">Methylated by PrmC. Methylation increases the termination efficiency of RF2.</text>
</comment>
<accession>A0A9D9DMZ3</accession>
<dbReference type="PANTHER" id="PTHR43116">
    <property type="entry name" value="PEPTIDE CHAIN RELEASE FACTOR 2"/>
    <property type="match status" value="1"/>
</dbReference>
<dbReference type="PROSITE" id="PS00745">
    <property type="entry name" value="RF_PROK_I"/>
    <property type="match status" value="1"/>
</dbReference>
<evidence type="ECO:0000256" key="5">
    <source>
        <dbReference type="HAMAP-Rule" id="MF_00094"/>
    </source>
</evidence>
<comment type="caution">
    <text evidence="9">The sequence shown here is derived from an EMBL/GenBank/DDBJ whole genome shotgun (WGS) entry which is preliminary data.</text>
</comment>
<evidence type="ECO:0000259" key="8">
    <source>
        <dbReference type="PROSITE" id="PS00745"/>
    </source>
</evidence>
<comment type="subcellular location">
    <subcellularLocation>
        <location evidence="5">Cytoplasm</location>
    </subcellularLocation>
</comment>
<comment type="function">
    <text evidence="1 5">Peptide chain release factor 2 directs the termination of translation in response to the peptide chain termination codons UGA and UAA.</text>
</comment>
<evidence type="ECO:0000256" key="2">
    <source>
        <dbReference type="ARBA" id="ARBA00010835"/>
    </source>
</evidence>
<dbReference type="EMBL" id="JADIMY010000114">
    <property type="protein sequence ID" value="MBO8427994.1"/>
    <property type="molecule type" value="Genomic_DNA"/>
</dbReference>
<keyword evidence="4 5" id="KW-0648">Protein biosynthesis</keyword>
<evidence type="ECO:0000256" key="4">
    <source>
        <dbReference type="ARBA" id="ARBA00022917"/>
    </source>
</evidence>
<evidence type="ECO:0000256" key="6">
    <source>
        <dbReference type="NCBIfam" id="TIGR00020"/>
    </source>
</evidence>
<feature type="coiled-coil region" evidence="7">
    <location>
        <begin position="280"/>
        <end position="307"/>
    </location>
</feature>
<evidence type="ECO:0000256" key="7">
    <source>
        <dbReference type="SAM" id="Coils"/>
    </source>
</evidence>
<organism evidence="9 10">
    <name type="scientific">Candidatus Onthovivens merdipullorum</name>
    <dbReference type="NCBI Taxonomy" id="2840889"/>
    <lineage>
        <taxon>Bacteria</taxon>
        <taxon>Bacillati</taxon>
        <taxon>Bacillota</taxon>
        <taxon>Bacilli</taxon>
        <taxon>Bacillales</taxon>
        <taxon>Candidatus Onthovivens</taxon>
    </lineage>
</organism>
<dbReference type="InterPro" id="IPR045853">
    <property type="entry name" value="Pep_chain_release_fac_I_sf"/>
</dbReference>
<dbReference type="HAMAP" id="MF_00094">
    <property type="entry name" value="Rel_fac_2"/>
    <property type="match status" value="1"/>
</dbReference>
<evidence type="ECO:0000256" key="1">
    <source>
        <dbReference type="ARBA" id="ARBA00002613"/>
    </source>
</evidence>
<feature type="coiled-coil region" evidence="7">
    <location>
        <begin position="88"/>
        <end position="115"/>
    </location>
</feature>
<dbReference type="PANTHER" id="PTHR43116:SF3">
    <property type="entry name" value="CLASS I PEPTIDE CHAIN RELEASE FACTOR"/>
    <property type="match status" value="1"/>
</dbReference>
<name>A0A9D9DMZ3_9BACL</name>
<dbReference type="GO" id="GO:0005737">
    <property type="term" value="C:cytoplasm"/>
    <property type="evidence" value="ECO:0007669"/>
    <property type="project" value="UniProtKB-SubCell"/>
</dbReference>
<proteinExistence type="inferred from homology"/>
<keyword evidence="5" id="KW-0963">Cytoplasm</keyword>
<dbReference type="AlphaFoldDB" id="A0A9D9DMZ3"/>
<keyword evidence="3 5" id="KW-0488">Methylation</keyword>
<protein>
    <recommendedName>
        <fullName evidence="5 6">Peptide chain release factor 2</fullName>
        <shortName evidence="5">RF-2</shortName>
    </recommendedName>
</protein>
<reference evidence="9" key="2">
    <citation type="journal article" date="2021" name="PeerJ">
        <title>Extensive microbial diversity within the chicken gut microbiome revealed by metagenomics and culture.</title>
        <authorList>
            <person name="Gilroy R."/>
            <person name="Ravi A."/>
            <person name="Getino M."/>
            <person name="Pursley I."/>
            <person name="Horton D.L."/>
            <person name="Alikhan N.F."/>
            <person name="Baker D."/>
            <person name="Gharbi K."/>
            <person name="Hall N."/>
            <person name="Watson M."/>
            <person name="Adriaenssens E.M."/>
            <person name="Foster-Nyarko E."/>
            <person name="Jarju S."/>
            <person name="Secka A."/>
            <person name="Antonio M."/>
            <person name="Oren A."/>
            <person name="Chaudhuri R.R."/>
            <person name="La Ragione R."/>
            <person name="Hildebrand F."/>
            <person name="Pallen M.J."/>
        </authorList>
    </citation>
    <scope>NUCLEOTIDE SEQUENCE</scope>
    <source>
        <strain evidence="9">11159</strain>
    </source>
</reference>
<keyword evidence="7" id="KW-0175">Coiled coil</keyword>
<gene>
    <name evidence="5 9" type="primary">prfB</name>
    <name evidence="9" type="ORF">IAC58_05590</name>
</gene>
<dbReference type="GO" id="GO:0016149">
    <property type="term" value="F:translation release factor activity, codon specific"/>
    <property type="evidence" value="ECO:0007669"/>
    <property type="project" value="UniProtKB-UniRule"/>
</dbReference>
<comment type="similarity">
    <text evidence="2 5">Belongs to the prokaryotic/mitochondrial release factor family.</text>
</comment>
<evidence type="ECO:0000313" key="10">
    <source>
        <dbReference type="Proteomes" id="UP000823613"/>
    </source>
</evidence>
<feature type="modified residue" description="N5-methylglutamine" evidence="5">
    <location>
        <position position="251"/>
    </location>
</feature>
<dbReference type="InterPro" id="IPR000352">
    <property type="entry name" value="Pep_chain_release_fac_I"/>
</dbReference>